<evidence type="ECO:0000256" key="1">
    <source>
        <dbReference type="ARBA" id="ARBA00004561"/>
    </source>
</evidence>
<evidence type="ECO:0000256" key="3">
    <source>
        <dbReference type="ARBA" id="ARBA00022729"/>
    </source>
</evidence>
<gene>
    <name evidence="5" type="primary">sfaA_1</name>
    <name evidence="5" type="ORF">NCTC12993_03582</name>
</gene>
<dbReference type="InterPro" id="IPR050263">
    <property type="entry name" value="Bact_Fimbrial_Adh_Pro"/>
</dbReference>
<dbReference type="InterPro" id="IPR036937">
    <property type="entry name" value="Adhesion_dom_fimbrial_sf"/>
</dbReference>
<sequence>MYWKTTLLALSLFTLGSSPSWADETNAGEIHFTGEIISPSCEISGDSGKNINVYLGSPAPSYFTENSGKSDDVAVPIALTKCPVATAGLSQVQLTFTGTPVSGKTDMLELDPGGAEGVGITLSSEEDRSTYLDITGAEHQIYVPLPSTADGVVMTTLEARYVSLSGTSEGVTPGAANAKVTIGILYR</sequence>
<dbReference type="SUPFAM" id="SSF49401">
    <property type="entry name" value="Bacterial adhesins"/>
    <property type="match status" value="1"/>
</dbReference>
<comment type="subcellular location">
    <subcellularLocation>
        <location evidence="1">Fimbrium</location>
    </subcellularLocation>
</comment>
<dbReference type="Proteomes" id="UP000401081">
    <property type="component" value="Unassembled WGS sequence"/>
</dbReference>
<dbReference type="InterPro" id="IPR008966">
    <property type="entry name" value="Adhesion_dom_sf"/>
</dbReference>
<organism evidence="5 6">
    <name type="scientific">Kluyvera cryocrescens</name>
    <name type="common">Kluyvera citrophila</name>
    <dbReference type="NCBI Taxonomy" id="580"/>
    <lineage>
        <taxon>Bacteria</taxon>
        <taxon>Pseudomonadati</taxon>
        <taxon>Pseudomonadota</taxon>
        <taxon>Gammaproteobacteria</taxon>
        <taxon>Enterobacterales</taxon>
        <taxon>Enterobacteriaceae</taxon>
        <taxon>Kluyvera</taxon>
    </lineage>
</organism>
<accession>A0A485BCW0</accession>
<dbReference type="RefSeq" id="WP_061279131.1">
    <property type="nucleotide sequence ID" value="NZ_CALMQG010000026.1"/>
</dbReference>
<name>A0A485BCW0_KLUCR</name>
<evidence type="ECO:0000256" key="2">
    <source>
        <dbReference type="ARBA" id="ARBA00006671"/>
    </source>
</evidence>
<dbReference type="GO" id="GO:0043709">
    <property type="term" value="P:cell adhesion involved in single-species biofilm formation"/>
    <property type="evidence" value="ECO:0007669"/>
    <property type="project" value="TreeGrafter"/>
</dbReference>
<proteinExistence type="inferred from homology"/>
<reference evidence="5 6" key="1">
    <citation type="submission" date="2019-03" db="EMBL/GenBank/DDBJ databases">
        <authorList>
            <consortium name="Pathogen Informatics"/>
        </authorList>
    </citation>
    <scope>NUCLEOTIDE SEQUENCE [LARGE SCALE GENOMIC DNA]</scope>
    <source>
        <strain evidence="5 6">NCTC12993</strain>
    </source>
</reference>
<dbReference type="PANTHER" id="PTHR33420">
    <property type="entry name" value="FIMBRIAL SUBUNIT ELFA-RELATED"/>
    <property type="match status" value="1"/>
</dbReference>
<dbReference type="Gene3D" id="2.60.40.1090">
    <property type="entry name" value="Fimbrial-type adhesion domain"/>
    <property type="match status" value="1"/>
</dbReference>
<keyword evidence="6" id="KW-1185">Reference proteome</keyword>
<dbReference type="Pfam" id="PF00419">
    <property type="entry name" value="Fimbrial"/>
    <property type="match status" value="1"/>
</dbReference>
<keyword evidence="3" id="KW-0732">Signal</keyword>
<dbReference type="AlphaFoldDB" id="A0A485BCW0"/>
<protein>
    <submittedName>
        <fullName evidence="5">S-fimbrillin</fullName>
    </submittedName>
</protein>
<dbReference type="InterPro" id="IPR000259">
    <property type="entry name" value="Adhesion_dom_fimbrial"/>
</dbReference>
<dbReference type="GO" id="GO:0009289">
    <property type="term" value="C:pilus"/>
    <property type="evidence" value="ECO:0007669"/>
    <property type="project" value="UniProtKB-SubCell"/>
</dbReference>
<evidence type="ECO:0000256" key="4">
    <source>
        <dbReference type="ARBA" id="ARBA00023263"/>
    </source>
</evidence>
<keyword evidence="4" id="KW-0281">Fimbrium</keyword>
<evidence type="ECO:0000313" key="5">
    <source>
        <dbReference type="EMBL" id="VFS66659.1"/>
    </source>
</evidence>
<evidence type="ECO:0000313" key="6">
    <source>
        <dbReference type="Proteomes" id="UP000401081"/>
    </source>
</evidence>
<dbReference type="EMBL" id="CAADJD010000019">
    <property type="protein sequence ID" value="VFS66659.1"/>
    <property type="molecule type" value="Genomic_DNA"/>
</dbReference>
<dbReference type="GeneID" id="99775643"/>
<comment type="similarity">
    <text evidence="2">Belongs to the fimbrial protein family.</text>
</comment>
<dbReference type="PANTHER" id="PTHR33420:SF12">
    <property type="entry name" value="FIMBRIN-LIKE PROTEIN FIMI-RELATED"/>
    <property type="match status" value="1"/>
</dbReference>